<comment type="pathway">
    <text evidence="1">Purine metabolism; ppGpp biosynthesis; ppGpp from GTP: step 1/2.</text>
</comment>
<dbReference type="PANTHER" id="PTHR47837:SF2">
    <property type="entry name" value="GTP PYROPHOSPHOKINASE YWAC"/>
    <property type="match status" value="1"/>
</dbReference>
<evidence type="ECO:0000313" key="4">
    <source>
        <dbReference type="Proteomes" id="UP000886884"/>
    </source>
</evidence>
<dbReference type="PANTHER" id="PTHR47837">
    <property type="entry name" value="GTP PYROPHOSPHOKINASE YJBM"/>
    <property type="match status" value="1"/>
</dbReference>
<evidence type="ECO:0000256" key="1">
    <source>
        <dbReference type="ARBA" id="ARBA00004976"/>
    </source>
</evidence>
<feature type="domain" description="RelA/SpoT" evidence="2">
    <location>
        <begin position="76"/>
        <end position="199"/>
    </location>
</feature>
<name>A0A9D1P705_9FIRM</name>
<protein>
    <submittedName>
        <fullName evidence="3">GTP pyrophosphokinase family protein</fullName>
    </submittedName>
</protein>
<gene>
    <name evidence="3" type="ORF">IAA64_02635</name>
</gene>
<reference evidence="3" key="2">
    <citation type="journal article" date="2021" name="PeerJ">
        <title>Extensive microbial diversity within the chicken gut microbiome revealed by metagenomics and culture.</title>
        <authorList>
            <person name="Gilroy R."/>
            <person name="Ravi A."/>
            <person name="Getino M."/>
            <person name="Pursley I."/>
            <person name="Horton D.L."/>
            <person name="Alikhan N.F."/>
            <person name="Baker D."/>
            <person name="Gharbi K."/>
            <person name="Hall N."/>
            <person name="Watson M."/>
            <person name="Adriaenssens E.M."/>
            <person name="Foster-Nyarko E."/>
            <person name="Jarju S."/>
            <person name="Secka A."/>
            <person name="Antonio M."/>
            <person name="Oren A."/>
            <person name="Chaudhuri R.R."/>
            <person name="La Ragione R."/>
            <person name="Hildebrand F."/>
            <person name="Pallen M.J."/>
        </authorList>
    </citation>
    <scope>NUCLEOTIDE SEQUENCE</scope>
    <source>
        <strain evidence="3">CHK183-6373</strain>
    </source>
</reference>
<dbReference type="AlphaFoldDB" id="A0A9D1P705"/>
<accession>A0A9D1P705</accession>
<sequence>MDEKNKYTGMDILDLAQMAPESVFDEARKILETLVGYKELRMMYACALKEVRTKFEVLDVEFNVRYSRNPINAIHTRLKSNQSILEKMQRRRIPFSLENLEARIQDVAGVRVICSYVDDIYRLSEALLRQDDVKLIAQKDYIQQPKPNGYRSLHLIVRVPVFFADQRRDLPVEVQIRTIAMDFWASLEHQLKYKQNVPEQEAIVEQLRHCAQRVSDLDEEMLAIRRRIEAAEDKPSEDDILLEKLMRLETPLE</sequence>
<proteinExistence type="predicted"/>
<dbReference type="InterPro" id="IPR007685">
    <property type="entry name" value="RelA_SpoT"/>
</dbReference>
<dbReference type="Proteomes" id="UP000886884">
    <property type="component" value="Unassembled WGS sequence"/>
</dbReference>
<reference evidence="3" key="1">
    <citation type="submission" date="2020-10" db="EMBL/GenBank/DDBJ databases">
        <authorList>
            <person name="Gilroy R."/>
        </authorList>
    </citation>
    <scope>NUCLEOTIDE SEQUENCE</scope>
    <source>
        <strain evidence="3">CHK183-6373</strain>
    </source>
</reference>
<dbReference type="SUPFAM" id="SSF81301">
    <property type="entry name" value="Nucleotidyltransferase"/>
    <property type="match status" value="1"/>
</dbReference>
<organism evidence="3 4">
    <name type="scientific">Candidatus Ornithocaccomicrobium faecavium</name>
    <dbReference type="NCBI Taxonomy" id="2840890"/>
    <lineage>
        <taxon>Bacteria</taxon>
        <taxon>Bacillati</taxon>
        <taxon>Bacillota</taxon>
        <taxon>Clostridia</taxon>
        <taxon>Candidatus Ornithocaccomicrobium</taxon>
    </lineage>
</organism>
<dbReference type="InterPro" id="IPR043519">
    <property type="entry name" value="NT_sf"/>
</dbReference>
<dbReference type="Pfam" id="PF04607">
    <property type="entry name" value="RelA_SpoT"/>
    <property type="match status" value="1"/>
</dbReference>
<dbReference type="InterPro" id="IPR052366">
    <property type="entry name" value="GTP_Pyrophosphokinase"/>
</dbReference>
<dbReference type="GO" id="GO:0015969">
    <property type="term" value="P:guanosine tetraphosphate metabolic process"/>
    <property type="evidence" value="ECO:0007669"/>
    <property type="project" value="InterPro"/>
</dbReference>
<dbReference type="EMBL" id="DVOT01000050">
    <property type="protein sequence ID" value="HIV26839.1"/>
    <property type="molecule type" value="Genomic_DNA"/>
</dbReference>
<dbReference type="Gene3D" id="1.10.287.860">
    <property type="entry name" value="Nucleotidyltransferase"/>
    <property type="match status" value="1"/>
</dbReference>
<comment type="caution">
    <text evidence="3">The sequence shown here is derived from an EMBL/GenBank/DDBJ whole genome shotgun (WGS) entry which is preliminary data.</text>
</comment>
<dbReference type="CDD" id="cd05399">
    <property type="entry name" value="NT_Rel-Spo_like"/>
    <property type="match status" value="1"/>
</dbReference>
<evidence type="ECO:0000313" key="3">
    <source>
        <dbReference type="EMBL" id="HIV26839.1"/>
    </source>
</evidence>
<dbReference type="Gene3D" id="3.30.460.10">
    <property type="entry name" value="Beta Polymerase, domain 2"/>
    <property type="match status" value="1"/>
</dbReference>
<dbReference type="SMART" id="SM00954">
    <property type="entry name" value="RelA_SpoT"/>
    <property type="match status" value="1"/>
</dbReference>
<evidence type="ECO:0000259" key="2">
    <source>
        <dbReference type="SMART" id="SM00954"/>
    </source>
</evidence>